<reference evidence="1 2" key="1">
    <citation type="journal article" date="2022" name="Plant J.">
        <title>Chromosome-level genome of Camellia lanceoleosa provides a valuable resource for understanding genome evolution and self-incompatibility.</title>
        <authorList>
            <person name="Gong W."/>
            <person name="Xiao S."/>
            <person name="Wang L."/>
            <person name="Liao Z."/>
            <person name="Chang Y."/>
            <person name="Mo W."/>
            <person name="Hu G."/>
            <person name="Li W."/>
            <person name="Zhao G."/>
            <person name="Zhu H."/>
            <person name="Hu X."/>
            <person name="Ji K."/>
            <person name="Xiang X."/>
            <person name="Song Q."/>
            <person name="Yuan D."/>
            <person name="Jin S."/>
            <person name="Zhang L."/>
        </authorList>
    </citation>
    <scope>NUCLEOTIDE SEQUENCE [LARGE SCALE GENOMIC DNA]</scope>
    <source>
        <strain evidence="1">SQ_2022a</strain>
    </source>
</reference>
<evidence type="ECO:0000313" key="1">
    <source>
        <dbReference type="EMBL" id="KAI8005807.1"/>
    </source>
</evidence>
<protein>
    <submittedName>
        <fullName evidence="1">Uncharacterized protein</fullName>
    </submittedName>
</protein>
<comment type="caution">
    <text evidence="1">The sequence shown here is derived from an EMBL/GenBank/DDBJ whole genome shotgun (WGS) entry which is preliminary data.</text>
</comment>
<evidence type="ECO:0000313" key="2">
    <source>
        <dbReference type="Proteomes" id="UP001060215"/>
    </source>
</evidence>
<dbReference type="Proteomes" id="UP001060215">
    <property type="component" value="Chromosome 7"/>
</dbReference>
<accession>A0ACC0GX90</accession>
<name>A0ACC0GX90_9ERIC</name>
<gene>
    <name evidence="1" type="ORF">LOK49_LG07G02719</name>
</gene>
<keyword evidence="2" id="KW-1185">Reference proteome</keyword>
<proteinExistence type="predicted"/>
<dbReference type="EMBL" id="CM045764">
    <property type="protein sequence ID" value="KAI8005807.1"/>
    <property type="molecule type" value="Genomic_DNA"/>
</dbReference>
<sequence length="242" mass="27613">MPNSKIKFSSLSISLPNTLSPFPFPLSRAFPLSFHMEYMNQIKQHNIQTLDQLTQFHFSKKLIQILLSISAFSILFSCSPLFPLFTNHITSFSMQILSYTTQKNFIFLFCNGILVFLIRNSGLPHTSQTNHNVPELGEKIALAREEVVEIKEEKIENSVTEGRGNENEVLNDEDDKFVVVEEEEGEGVDESEDDDEFVVIGEEEGGEGMGLLSAEELNKKCDEFIRKMREEIKIEAQRLIMV</sequence>
<organism evidence="1 2">
    <name type="scientific">Camellia lanceoleosa</name>
    <dbReference type="NCBI Taxonomy" id="1840588"/>
    <lineage>
        <taxon>Eukaryota</taxon>
        <taxon>Viridiplantae</taxon>
        <taxon>Streptophyta</taxon>
        <taxon>Embryophyta</taxon>
        <taxon>Tracheophyta</taxon>
        <taxon>Spermatophyta</taxon>
        <taxon>Magnoliopsida</taxon>
        <taxon>eudicotyledons</taxon>
        <taxon>Gunneridae</taxon>
        <taxon>Pentapetalae</taxon>
        <taxon>asterids</taxon>
        <taxon>Ericales</taxon>
        <taxon>Theaceae</taxon>
        <taxon>Camellia</taxon>
    </lineage>
</organism>